<organism evidence="1 2">
    <name type="scientific">Spiroplasma mirum ATCC 29335</name>
    <dbReference type="NCBI Taxonomy" id="838561"/>
    <lineage>
        <taxon>Bacteria</taxon>
        <taxon>Bacillati</taxon>
        <taxon>Mycoplasmatota</taxon>
        <taxon>Mollicutes</taxon>
        <taxon>Entomoplasmatales</taxon>
        <taxon>Spiroplasmataceae</taxon>
        <taxon>Spiroplasma</taxon>
    </lineage>
</organism>
<dbReference type="KEGG" id="smia:P344_05740"/>
<dbReference type="AlphaFoldDB" id="W6AN52"/>
<evidence type="ECO:0000313" key="1">
    <source>
        <dbReference type="EMBL" id="AHI58456.1"/>
    </source>
</evidence>
<dbReference type="Gene3D" id="3.40.50.10490">
    <property type="entry name" value="Glucose-6-phosphate isomerase like protein, domain 1"/>
    <property type="match status" value="1"/>
</dbReference>
<dbReference type="STRING" id="838561.P344_05740"/>
<name>W6AN52_9MOLU</name>
<reference evidence="1 2" key="1">
    <citation type="submission" date="2013-09" db="EMBL/GenBank/DDBJ databases">
        <title>Complete genome sequence of Spiroplasma mirum suckling mouse cataract agent.</title>
        <authorList>
            <person name="Landry C.A."/>
            <person name="Bastian F.O."/>
            <person name="Thune R.L."/>
        </authorList>
    </citation>
    <scope>NUCLEOTIDE SEQUENCE [LARGE SCALE GENOMIC DNA]</scope>
    <source>
        <strain evidence="1 2">SMCA</strain>
    </source>
</reference>
<proteinExistence type="predicted"/>
<gene>
    <name evidence="1" type="ORF">P344_05740</name>
</gene>
<dbReference type="RefSeq" id="WP_156028576.1">
    <property type="nucleotide sequence ID" value="NZ_CP002082.1"/>
</dbReference>
<sequence>MLDFTRDEIDNLKAEFTINKIVQQPKMWREVLKLYHGLAAQIKTFRAQLQNKTYK</sequence>
<dbReference type="EMBL" id="CP006720">
    <property type="protein sequence ID" value="AHI58456.1"/>
    <property type="molecule type" value="Genomic_DNA"/>
</dbReference>
<protein>
    <submittedName>
        <fullName evidence="1">Uncharacterized protein</fullName>
    </submittedName>
</protein>
<accession>W6AN52</accession>
<evidence type="ECO:0000313" key="2">
    <source>
        <dbReference type="Proteomes" id="UP000019260"/>
    </source>
</evidence>
<keyword evidence="2" id="KW-1185">Reference proteome</keyword>
<dbReference type="Proteomes" id="UP000019260">
    <property type="component" value="Chromosome"/>
</dbReference>
<dbReference type="PATRIC" id="fig|838561.3.peg.1097"/>
<dbReference type="HOGENOM" id="CLU_3030144_0_0_14"/>